<reference evidence="1 2" key="1">
    <citation type="submission" date="2015-09" db="EMBL/GenBank/DDBJ databases">
        <authorList>
            <consortium name="Pathogen Informatics"/>
        </authorList>
    </citation>
    <scope>NUCLEOTIDE SEQUENCE [LARGE SCALE GENOMIC DNA]</scope>
    <source>
        <strain evidence="1 2">2789STDY5608872</strain>
    </source>
</reference>
<dbReference type="InterPro" id="IPR021272">
    <property type="entry name" value="DUF2851"/>
</dbReference>
<proteinExistence type="predicted"/>
<organism evidence="1 2">
    <name type="scientific">Parabacteroides distasonis</name>
    <dbReference type="NCBI Taxonomy" id="823"/>
    <lineage>
        <taxon>Bacteria</taxon>
        <taxon>Pseudomonadati</taxon>
        <taxon>Bacteroidota</taxon>
        <taxon>Bacteroidia</taxon>
        <taxon>Bacteroidales</taxon>
        <taxon>Tannerellaceae</taxon>
        <taxon>Parabacteroides</taxon>
    </lineage>
</organism>
<dbReference type="AlphaFoldDB" id="A0A173VYZ4"/>
<dbReference type="EMBL" id="CYXP01000010">
    <property type="protein sequence ID" value="CUN31178.1"/>
    <property type="molecule type" value="Genomic_DNA"/>
</dbReference>
<name>A0A173VYZ4_PARDI</name>
<dbReference type="Pfam" id="PF11013">
    <property type="entry name" value="DUF2851"/>
    <property type="match status" value="1"/>
</dbReference>
<accession>A0A173VYZ4</accession>
<protein>
    <submittedName>
        <fullName evidence="1">Protein of uncharacterized function (DUF2851)</fullName>
    </submittedName>
</protein>
<evidence type="ECO:0000313" key="2">
    <source>
        <dbReference type="Proteomes" id="UP000095591"/>
    </source>
</evidence>
<dbReference type="Proteomes" id="UP000095591">
    <property type="component" value="Unassembled WGS sequence"/>
</dbReference>
<gene>
    <name evidence="1" type="ORF">ERS852429_03680</name>
</gene>
<sequence length="426" mass="49430">MERLLHYVWKYKLYASTPLTTTEGLPIAVIDPGIQNTDAGPDFFNAKIKIDGTVWAGSVEIHEKASDWLLHHHDSDKAYDSVILHVTGVNDASICRMNGEPIPQLILSVPEPVRKNIDWLLVREVPVPCLERIQDVDSVHLASWMDALLGERLERKTEDIYRLLDQYQEDWNEVFYILLTRSFGFGVNSDAFEWLAKSLPLRYIQKQRASESQVEAMLFGQAGMLSEEGSCHYYRLLRREYEFLRHKFGLKPLDDSLFKSLRIRPTNFPHVKLAQLAAIWHRYDTLFSMILSASSPKEIKDYFRIQPSDYWKNHYHFQYASVEKDKMIGENALNVLLINTVVPLLFAYGGRNKLPEYCLRATRLLESIPPERNHIVTAFARSGIEVHNAGDTQSLIQLKREYCEKRKCLYCRIGFRLLKRSVNPPR</sequence>
<evidence type="ECO:0000313" key="1">
    <source>
        <dbReference type="EMBL" id="CUN31178.1"/>
    </source>
</evidence>
<dbReference type="RefSeq" id="WP_057319898.1">
    <property type="nucleotide sequence ID" value="NZ_CYXP01000010.1"/>
</dbReference>